<comment type="caution">
    <text evidence="8">The sequence shown here is derived from an EMBL/GenBank/DDBJ whole genome shotgun (WGS) entry which is preliminary data.</text>
</comment>
<dbReference type="InterPro" id="IPR036259">
    <property type="entry name" value="MFS_trans_sf"/>
</dbReference>
<feature type="transmembrane region" description="Helical" evidence="6">
    <location>
        <begin position="318"/>
        <end position="338"/>
    </location>
</feature>
<dbReference type="Pfam" id="PF07690">
    <property type="entry name" value="MFS_1"/>
    <property type="match status" value="1"/>
</dbReference>
<feature type="transmembrane region" description="Helical" evidence="6">
    <location>
        <begin position="88"/>
        <end position="106"/>
    </location>
</feature>
<evidence type="ECO:0000256" key="3">
    <source>
        <dbReference type="ARBA" id="ARBA00022989"/>
    </source>
</evidence>
<dbReference type="GO" id="GO:0022857">
    <property type="term" value="F:transmembrane transporter activity"/>
    <property type="evidence" value="ECO:0007669"/>
    <property type="project" value="InterPro"/>
</dbReference>
<feature type="transmembrane region" description="Helical" evidence="6">
    <location>
        <begin position="253"/>
        <end position="272"/>
    </location>
</feature>
<dbReference type="OrthoDB" id="5317164at2"/>
<dbReference type="InterPro" id="IPR020846">
    <property type="entry name" value="MFS_dom"/>
</dbReference>
<feature type="transmembrane region" description="Helical" evidence="6">
    <location>
        <begin position="373"/>
        <end position="395"/>
    </location>
</feature>
<evidence type="ECO:0000313" key="8">
    <source>
        <dbReference type="EMBL" id="TVZ03264.1"/>
    </source>
</evidence>
<evidence type="ECO:0000256" key="1">
    <source>
        <dbReference type="ARBA" id="ARBA00004651"/>
    </source>
</evidence>
<dbReference type="SUPFAM" id="SSF103473">
    <property type="entry name" value="MFS general substrate transporter"/>
    <property type="match status" value="1"/>
</dbReference>
<feature type="transmembrane region" description="Helical" evidence="6">
    <location>
        <begin position="58"/>
        <end position="81"/>
    </location>
</feature>
<reference evidence="8 9" key="1">
    <citation type="submission" date="2018-11" db="EMBL/GenBank/DDBJ databases">
        <title>Trebonia kvetii gen.nov., sp.nov., a novel acidophilic actinobacterium, and proposal of the new actinobacterial family Treboniaceae fam. nov.</title>
        <authorList>
            <person name="Rapoport D."/>
            <person name="Sagova-Mareckova M."/>
            <person name="Sedlacek I."/>
            <person name="Provaznik J."/>
            <person name="Kralova S."/>
            <person name="Pavlinic D."/>
            <person name="Benes V."/>
            <person name="Kopecky J."/>
        </authorList>
    </citation>
    <scope>NUCLEOTIDE SEQUENCE [LARGE SCALE GENOMIC DNA]</scope>
    <source>
        <strain evidence="8 9">15Tr583</strain>
    </source>
</reference>
<dbReference type="InterPro" id="IPR052524">
    <property type="entry name" value="MFS_Cyanate_Porter"/>
</dbReference>
<feature type="transmembrane region" description="Helical" evidence="6">
    <location>
        <begin position="142"/>
        <end position="163"/>
    </location>
</feature>
<dbReference type="AlphaFoldDB" id="A0A6P2BW33"/>
<evidence type="ECO:0000256" key="4">
    <source>
        <dbReference type="ARBA" id="ARBA00023136"/>
    </source>
</evidence>
<feature type="compositionally biased region" description="Low complexity" evidence="5">
    <location>
        <begin position="443"/>
        <end position="460"/>
    </location>
</feature>
<evidence type="ECO:0000256" key="2">
    <source>
        <dbReference type="ARBA" id="ARBA00022692"/>
    </source>
</evidence>
<dbReference type="EMBL" id="RPFW01000004">
    <property type="protein sequence ID" value="TVZ03264.1"/>
    <property type="molecule type" value="Genomic_DNA"/>
</dbReference>
<evidence type="ECO:0000256" key="5">
    <source>
        <dbReference type="SAM" id="MobiDB-lite"/>
    </source>
</evidence>
<proteinExistence type="predicted"/>
<keyword evidence="9" id="KW-1185">Reference proteome</keyword>
<keyword evidence="3 6" id="KW-1133">Transmembrane helix</keyword>
<dbReference type="PANTHER" id="PTHR23523:SF2">
    <property type="entry name" value="2-NITROIMIDAZOLE TRANSPORTER"/>
    <property type="match status" value="1"/>
</dbReference>
<feature type="domain" description="Major facilitator superfamily (MFS) profile" evidence="7">
    <location>
        <begin position="21"/>
        <end position="437"/>
    </location>
</feature>
<dbReference type="PANTHER" id="PTHR23523">
    <property type="match status" value="1"/>
</dbReference>
<organism evidence="8 9">
    <name type="scientific">Trebonia kvetii</name>
    <dbReference type="NCBI Taxonomy" id="2480626"/>
    <lineage>
        <taxon>Bacteria</taxon>
        <taxon>Bacillati</taxon>
        <taxon>Actinomycetota</taxon>
        <taxon>Actinomycetes</taxon>
        <taxon>Streptosporangiales</taxon>
        <taxon>Treboniaceae</taxon>
        <taxon>Trebonia</taxon>
    </lineage>
</organism>
<sequence length="460" mass="46159">MSRTQAPSVVPGQRHARLERVLLVTGVLALGYNLRGSITSLPPVFPELQDSLHLSAATVSVLAATPVICFGVVSGFAAALARRAGEERVLFVAMIALVAGLVARGAAPSVLLFPGTILASGAIAVMNVLLSSLIKRRWPERAGFLIGLYITALSAGAIVASLVSVPLWQASGGSVALTLGWLAGPAAVGALIWLPQLSAGGATPRRRPRADPMAGASAADPRVAAEELLLAPSLEPAAAPTPVPRVPVHRYALAWYVTIFMGMQSLLYYAALSWLPTMLRDRGVSADDAGNLLALMGVGNLAVSMVIPVVAQRMRSQLLLVVPTVIALAAGLAGLLYAPLGGAVGWALLLGAGQNAALALAIFFTAARTPHAAAAASLSALAQSVGYLLAAAGPLEVGLLHAATGSWTASVAVLFALTGVLLVAGILAARPGVLPAGPGPAGPGTAESGTAGPATAGGAA</sequence>
<feature type="transmembrane region" description="Helical" evidence="6">
    <location>
        <begin position="112"/>
        <end position="130"/>
    </location>
</feature>
<dbReference type="PROSITE" id="PS50850">
    <property type="entry name" value="MFS"/>
    <property type="match status" value="1"/>
</dbReference>
<dbReference type="GO" id="GO:0005886">
    <property type="term" value="C:plasma membrane"/>
    <property type="evidence" value="ECO:0007669"/>
    <property type="project" value="UniProtKB-SubCell"/>
</dbReference>
<feature type="region of interest" description="Disordered" evidence="5">
    <location>
        <begin position="438"/>
        <end position="460"/>
    </location>
</feature>
<accession>A0A6P2BW33</accession>
<dbReference type="Gene3D" id="1.20.1250.20">
    <property type="entry name" value="MFS general substrate transporter like domains"/>
    <property type="match status" value="1"/>
</dbReference>
<feature type="transmembrane region" description="Helical" evidence="6">
    <location>
        <begin position="407"/>
        <end position="429"/>
    </location>
</feature>
<feature type="transmembrane region" description="Helical" evidence="6">
    <location>
        <begin position="21"/>
        <end position="38"/>
    </location>
</feature>
<evidence type="ECO:0000256" key="6">
    <source>
        <dbReference type="SAM" id="Phobius"/>
    </source>
</evidence>
<keyword evidence="4 6" id="KW-0472">Membrane</keyword>
<protein>
    <submittedName>
        <fullName evidence="8">MFS transporter</fullName>
    </submittedName>
</protein>
<dbReference type="Proteomes" id="UP000460272">
    <property type="component" value="Unassembled WGS sequence"/>
</dbReference>
<feature type="transmembrane region" description="Helical" evidence="6">
    <location>
        <begin position="175"/>
        <end position="197"/>
    </location>
</feature>
<evidence type="ECO:0000259" key="7">
    <source>
        <dbReference type="PROSITE" id="PS50850"/>
    </source>
</evidence>
<dbReference type="RefSeq" id="WP_145855863.1">
    <property type="nucleotide sequence ID" value="NZ_RPFW01000004.1"/>
</dbReference>
<feature type="transmembrane region" description="Helical" evidence="6">
    <location>
        <begin position="292"/>
        <end position="311"/>
    </location>
</feature>
<name>A0A6P2BW33_9ACTN</name>
<keyword evidence="2 6" id="KW-0812">Transmembrane</keyword>
<gene>
    <name evidence="8" type="ORF">EAS64_22850</name>
</gene>
<comment type="subcellular location">
    <subcellularLocation>
        <location evidence="1">Cell membrane</location>
        <topology evidence="1">Multi-pass membrane protein</topology>
    </subcellularLocation>
</comment>
<feature type="transmembrane region" description="Helical" evidence="6">
    <location>
        <begin position="344"/>
        <end position="366"/>
    </location>
</feature>
<evidence type="ECO:0000313" key="9">
    <source>
        <dbReference type="Proteomes" id="UP000460272"/>
    </source>
</evidence>
<dbReference type="InterPro" id="IPR011701">
    <property type="entry name" value="MFS"/>
</dbReference>